<organism evidence="2 3">
    <name type="scientific">Aldrovandia affinis</name>
    <dbReference type="NCBI Taxonomy" id="143900"/>
    <lineage>
        <taxon>Eukaryota</taxon>
        <taxon>Metazoa</taxon>
        <taxon>Chordata</taxon>
        <taxon>Craniata</taxon>
        <taxon>Vertebrata</taxon>
        <taxon>Euteleostomi</taxon>
        <taxon>Actinopterygii</taxon>
        <taxon>Neopterygii</taxon>
        <taxon>Teleostei</taxon>
        <taxon>Notacanthiformes</taxon>
        <taxon>Halosauridae</taxon>
        <taxon>Aldrovandia</taxon>
    </lineage>
</organism>
<accession>A0AAD7SL40</accession>
<proteinExistence type="predicted"/>
<dbReference type="AlphaFoldDB" id="A0AAD7SL40"/>
<evidence type="ECO:0000256" key="1">
    <source>
        <dbReference type="SAM" id="MobiDB-lite"/>
    </source>
</evidence>
<feature type="compositionally biased region" description="Polar residues" evidence="1">
    <location>
        <begin position="35"/>
        <end position="52"/>
    </location>
</feature>
<keyword evidence="3" id="KW-1185">Reference proteome</keyword>
<protein>
    <submittedName>
        <fullName evidence="2">Uncharacterized protein</fullName>
    </submittedName>
</protein>
<evidence type="ECO:0000313" key="3">
    <source>
        <dbReference type="Proteomes" id="UP001221898"/>
    </source>
</evidence>
<evidence type="ECO:0000313" key="2">
    <source>
        <dbReference type="EMBL" id="KAJ8404253.1"/>
    </source>
</evidence>
<comment type="caution">
    <text evidence="2">The sequence shown here is derived from an EMBL/GenBank/DDBJ whole genome shotgun (WGS) entry which is preliminary data.</text>
</comment>
<reference evidence="2" key="1">
    <citation type="journal article" date="2023" name="Science">
        <title>Genome structures resolve the early diversification of teleost fishes.</title>
        <authorList>
            <person name="Parey E."/>
            <person name="Louis A."/>
            <person name="Montfort J."/>
            <person name="Bouchez O."/>
            <person name="Roques C."/>
            <person name="Iampietro C."/>
            <person name="Lluch J."/>
            <person name="Castinel A."/>
            <person name="Donnadieu C."/>
            <person name="Desvignes T."/>
            <person name="Floi Bucao C."/>
            <person name="Jouanno E."/>
            <person name="Wen M."/>
            <person name="Mejri S."/>
            <person name="Dirks R."/>
            <person name="Jansen H."/>
            <person name="Henkel C."/>
            <person name="Chen W.J."/>
            <person name="Zahm M."/>
            <person name="Cabau C."/>
            <person name="Klopp C."/>
            <person name="Thompson A.W."/>
            <person name="Robinson-Rechavi M."/>
            <person name="Braasch I."/>
            <person name="Lecointre G."/>
            <person name="Bobe J."/>
            <person name="Postlethwait J.H."/>
            <person name="Berthelot C."/>
            <person name="Roest Crollius H."/>
            <person name="Guiguen Y."/>
        </authorList>
    </citation>
    <scope>NUCLEOTIDE SEQUENCE</scope>
    <source>
        <strain evidence="2">NC1722</strain>
    </source>
</reference>
<feature type="region of interest" description="Disordered" evidence="1">
    <location>
        <begin position="35"/>
        <end position="55"/>
    </location>
</feature>
<dbReference type="Proteomes" id="UP001221898">
    <property type="component" value="Unassembled WGS sequence"/>
</dbReference>
<sequence length="93" mass="10344">MSTEMPLKDSETGLRVCRGAMGVYWFTLVSGRTLHQQSKLRPDSHSQLQQPGPDTEACRVEARPMYRSPGPVRVRGTRPTPGFQRLSFRVGGG</sequence>
<dbReference type="EMBL" id="JAINUG010000054">
    <property type="protein sequence ID" value="KAJ8404253.1"/>
    <property type="molecule type" value="Genomic_DNA"/>
</dbReference>
<name>A0AAD7SL40_9TELE</name>
<gene>
    <name evidence="2" type="ORF">AAFF_G00340260</name>
</gene>
<feature type="region of interest" description="Disordered" evidence="1">
    <location>
        <begin position="67"/>
        <end position="93"/>
    </location>
</feature>